<accession>A0ABZ0IFI7</accession>
<gene>
    <name evidence="4" type="ORF">R0137_06965</name>
</gene>
<dbReference type="NCBIfam" id="TIGR02595">
    <property type="entry name" value="PEP_CTERM"/>
    <property type="match status" value="1"/>
</dbReference>
<dbReference type="EMBL" id="CP136865">
    <property type="protein sequence ID" value="WOJ98304.1"/>
    <property type="molecule type" value="Genomic_DNA"/>
</dbReference>
<sequence length="304" mass="30684">MKNFKSNALIAGSALALAVATAPSQALQITFGGQDANVPGGDGSGLTSQFAPLNNMSSSPYLFIETFDVATYTPLPALSDPTNVGIAGVGTAGTTGDVNGDVLGGIGNIIQPEDAQAPVCSINAFGGPIISATGNGFGVQQGTTTSAATPANNDTCFAYGPRAGETPPSSLRVDYAPLIAATGFGINYLGLYYGSIDTYNNIAFYSGDELLQGTGLLSDGVLSGSEILDVAGGISGNRILPGSNVYVNLFFNPGEAFTAFEFTTTGIAFELDNIVVRVPAPATLGLFGLGLLALGAASRKRSAS</sequence>
<feature type="transmembrane region" description="Helical" evidence="1">
    <location>
        <begin position="278"/>
        <end position="297"/>
    </location>
</feature>
<keyword evidence="1" id="KW-1133">Transmembrane helix</keyword>
<reference evidence="4 5" key="1">
    <citation type="submission" date="2023-10" db="EMBL/GenBank/DDBJ databases">
        <title>Two novel species belonging to the OM43/NOR5 clade.</title>
        <authorList>
            <person name="Park M."/>
        </authorList>
    </citation>
    <scope>NUCLEOTIDE SEQUENCE [LARGE SCALE GENOMIC DNA]</scope>
    <source>
        <strain evidence="4 5">IMCC45268</strain>
    </source>
</reference>
<evidence type="ECO:0000313" key="5">
    <source>
        <dbReference type="Proteomes" id="UP001626549"/>
    </source>
</evidence>
<name>A0ABZ0IFI7_9GAMM</name>
<feature type="chain" id="PRO_5046095147" evidence="2">
    <location>
        <begin position="27"/>
        <end position="304"/>
    </location>
</feature>
<keyword evidence="2" id="KW-0732">Signal</keyword>
<keyword evidence="1" id="KW-0472">Membrane</keyword>
<evidence type="ECO:0000313" key="4">
    <source>
        <dbReference type="EMBL" id="WOJ98304.1"/>
    </source>
</evidence>
<dbReference type="Proteomes" id="UP001626549">
    <property type="component" value="Chromosome"/>
</dbReference>
<keyword evidence="5" id="KW-1185">Reference proteome</keyword>
<evidence type="ECO:0000259" key="3">
    <source>
        <dbReference type="Pfam" id="PF07589"/>
    </source>
</evidence>
<dbReference type="RefSeq" id="WP_407329616.1">
    <property type="nucleotide sequence ID" value="NZ_CP136865.1"/>
</dbReference>
<keyword evidence="1" id="KW-0812">Transmembrane</keyword>
<evidence type="ECO:0000256" key="2">
    <source>
        <dbReference type="SAM" id="SignalP"/>
    </source>
</evidence>
<protein>
    <submittedName>
        <fullName evidence="4">PEP-CTERM sorting domain-containing protein</fullName>
    </submittedName>
</protein>
<dbReference type="Pfam" id="PF07589">
    <property type="entry name" value="PEP-CTERM"/>
    <property type="match status" value="1"/>
</dbReference>
<evidence type="ECO:0000256" key="1">
    <source>
        <dbReference type="SAM" id="Phobius"/>
    </source>
</evidence>
<feature type="signal peptide" evidence="2">
    <location>
        <begin position="1"/>
        <end position="26"/>
    </location>
</feature>
<proteinExistence type="predicted"/>
<feature type="domain" description="Ice-binding protein C-terminal" evidence="3">
    <location>
        <begin position="278"/>
        <end position="300"/>
    </location>
</feature>
<dbReference type="InterPro" id="IPR013424">
    <property type="entry name" value="Ice-binding_C"/>
</dbReference>
<organism evidence="4 5">
    <name type="scientific">Congregibacter brevis</name>
    <dbReference type="NCBI Taxonomy" id="3081201"/>
    <lineage>
        <taxon>Bacteria</taxon>
        <taxon>Pseudomonadati</taxon>
        <taxon>Pseudomonadota</taxon>
        <taxon>Gammaproteobacteria</taxon>
        <taxon>Cellvibrionales</taxon>
        <taxon>Halieaceae</taxon>
        <taxon>Congregibacter</taxon>
    </lineage>
</organism>